<accession>A0A084IN56</accession>
<proteinExistence type="predicted"/>
<dbReference type="AlphaFoldDB" id="A0A084IN56"/>
<name>A0A084IN56_SALHC</name>
<evidence type="ECO:0000259" key="1">
    <source>
        <dbReference type="PROSITE" id="PS51186"/>
    </source>
</evidence>
<evidence type="ECO:0000313" key="2">
    <source>
        <dbReference type="EMBL" id="KEZ78140.1"/>
    </source>
</evidence>
<dbReference type="EMBL" id="APNK01000006">
    <property type="protein sequence ID" value="KEZ78140.1"/>
    <property type="molecule type" value="Genomic_DNA"/>
</dbReference>
<evidence type="ECO:0000313" key="3">
    <source>
        <dbReference type="Proteomes" id="UP000028302"/>
    </source>
</evidence>
<dbReference type="InterPro" id="IPR016181">
    <property type="entry name" value="Acyl_CoA_acyltransferase"/>
</dbReference>
<feature type="domain" description="N-acetyltransferase" evidence="1">
    <location>
        <begin position="16"/>
        <end position="159"/>
    </location>
</feature>
<dbReference type="SUPFAM" id="SSF55729">
    <property type="entry name" value="Acyl-CoA N-acyltransferases (Nat)"/>
    <property type="match status" value="1"/>
</dbReference>
<dbReference type="Proteomes" id="UP000028302">
    <property type="component" value="Unassembled WGS sequence"/>
</dbReference>
<protein>
    <submittedName>
        <fullName evidence="2">Acetyltransferase</fullName>
    </submittedName>
</protein>
<dbReference type="OrthoDB" id="9127144at2"/>
<keyword evidence="2" id="KW-0808">Transferase</keyword>
<reference evidence="2 3" key="1">
    <citation type="submission" date="2013-03" db="EMBL/GenBank/DDBJ databases">
        <title>Salinisphaera hydrothermalis C41B8 Genome Sequencing.</title>
        <authorList>
            <person name="Li C."/>
            <person name="Lai Q."/>
            <person name="Shao Z."/>
        </authorList>
    </citation>
    <scope>NUCLEOTIDE SEQUENCE [LARGE SCALE GENOMIC DNA]</scope>
    <source>
        <strain evidence="2 3">C41B8</strain>
    </source>
</reference>
<dbReference type="GO" id="GO:0016747">
    <property type="term" value="F:acyltransferase activity, transferring groups other than amino-acyl groups"/>
    <property type="evidence" value="ECO:0007669"/>
    <property type="project" value="InterPro"/>
</dbReference>
<dbReference type="PROSITE" id="PS51186">
    <property type="entry name" value="GNAT"/>
    <property type="match status" value="1"/>
</dbReference>
<comment type="caution">
    <text evidence="2">The sequence shown here is derived from an EMBL/GenBank/DDBJ whole genome shotgun (WGS) entry which is preliminary data.</text>
</comment>
<sequence>MTGHDPSETQGTKLAVTLAPVTPANWQAVIALRVANDQAGNLASNLYSLAEAYVEPRCRPRAIVAGRTVVGFAMYEYVAAEEIFNIPRFMIDVAWQGYGYGRAGLARLLEELAAECPTAAVTISLKPDNTAARRLYARLGFEDTGRRVHGEDIMRRPPGAASGDGSGA</sequence>
<organism evidence="2 3">
    <name type="scientific">Salinisphaera hydrothermalis (strain C41B8)</name>
    <dbReference type="NCBI Taxonomy" id="1304275"/>
    <lineage>
        <taxon>Bacteria</taxon>
        <taxon>Pseudomonadati</taxon>
        <taxon>Pseudomonadota</taxon>
        <taxon>Gammaproteobacteria</taxon>
        <taxon>Salinisphaerales</taxon>
        <taxon>Salinisphaeraceae</taxon>
        <taxon>Salinisphaera</taxon>
    </lineage>
</organism>
<dbReference type="PANTHER" id="PTHR43617:SF2">
    <property type="entry name" value="UPF0039 PROTEIN SLL0451"/>
    <property type="match status" value="1"/>
</dbReference>
<keyword evidence="3" id="KW-1185">Reference proteome</keyword>
<dbReference type="PANTHER" id="PTHR43617">
    <property type="entry name" value="L-AMINO ACID N-ACETYLTRANSFERASE"/>
    <property type="match status" value="1"/>
</dbReference>
<dbReference type="Pfam" id="PF00583">
    <property type="entry name" value="Acetyltransf_1"/>
    <property type="match status" value="1"/>
</dbReference>
<dbReference type="STRING" id="1304275.C41B8_06132"/>
<dbReference type="Gene3D" id="3.40.630.30">
    <property type="match status" value="1"/>
</dbReference>
<gene>
    <name evidence="2" type="ORF">C41B8_06132</name>
</gene>
<dbReference type="InterPro" id="IPR050276">
    <property type="entry name" value="MshD_Acetyltransferase"/>
</dbReference>
<dbReference type="eggNOG" id="COG0456">
    <property type="taxonomic scope" value="Bacteria"/>
</dbReference>
<dbReference type="RefSeq" id="WP_051883168.1">
    <property type="nucleotide sequence ID" value="NZ_APNK01000006.1"/>
</dbReference>
<dbReference type="InterPro" id="IPR000182">
    <property type="entry name" value="GNAT_dom"/>
</dbReference>